<evidence type="ECO:0000313" key="2">
    <source>
        <dbReference type="EMBL" id="MFC4740701.1"/>
    </source>
</evidence>
<keyword evidence="1" id="KW-1133">Transmembrane helix</keyword>
<proteinExistence type="predicted"/>
<keyword evidence="1" id="KW-0812">Transmembrane</keyword>
<dbReference type="EMBL" id="JBHSGW010000027">
    <property type="protein sequence ID" value="MFC4740701.1"/>
    <property type="molecule type" value="Genomic_DNA"/>
</dbReference>
<sequence>MNEPKVEIIQPKSKSNKKTKLILGIVFDLIGMLSYLVPVFAEATDIVWAPISGFIMMAMYKGTTGKVAGIISFIEEAFPFIDFIPTFTLTWIYKYKIKKDKD</sequence>
<name>A0ABV9P815_9FLAO</name>
<protein>
    <submittedName>
        <fullName evidence="2">Uncharacterized protein</fullName>
    </submittedName>
</protein>
<accession>A0ABV9P815</accession>
<gene>
    <name evidence="2" type="ORF">ACFO3U_11925</name>
</gene>
<evidence type="ECO:0000256" key="1">
    <source>
        <dbReference type="SAM" id="Phobius"/>
    </source>
</evidence>
<keyword evidence="1" id="KW-0472">Membrane</keyword>
<dbReference type="Proteomes" id="UP001595885">
    <property type="component" value="Unassembled WGS sequence"/>
</dbReference>
<reference evidence="3" key="1">
    <citation type="journal article" date="2019" name="Int. J. Syst. Evol. Microbiol.">
        <title>The Global Catalogue of Microorganisms (GCM) 10K type strain sequencing project: providing services to taxonomists for standard genome sequencing and annotation.</title>
        <authorList>
            <consortium name="The Broad Institute Genomics Platform"/>
            <consortium name="The Broad Institute Genome Sequencing Center for Infectious Disease"/>
            <person name="Wu L."/>
            <person name="Ma J."/>
        </authorList>
    </citation>
    <scope>NUCLEOTIDE SEQUENCE [LARGE SCALE GENOMIC DNA]</scope>
    <source>
        <strain evidence="3">CCUG 50349</strain>
    </source>
</reference>
<comment type="caution">
    <text evidence="2">The sequence shown here is derived from an EMBL/GenBank/DDBJ whole genome shotgun (WGS) entry which is preliminary data.</text>
</comment>
<dbReference type="RefSeq" id="WP_379742602.1">
    <property type="nucleotide sequence ID" value="NZ_JBHSGW010000027.1"/>
</dbReference>
<evidence type="ECO:0000313" key="3">
    <source>
        <dbReference type="Proteomes" id="UP001595885"/>
    </source>
</evidence>
<feature type="transmembrane region" description="Helical" evidence="1">
    <location>
        <begin position="21"/>
        <end position="40"/>
    </location>
</feature>
<keyword evidence="3" id="KW-1185">Reference proteome</keyword>
<organism evidence="2 3">
    <name type="scientific">Flavobacterium ponti</name>
    <dbReference type="NCBI Taxonomy" id="665133"/>
    <lineage>
        <taxon>Bacteria</taxon>
        <taxon>Pseudomonadati</taxon>
        <taxon>Bacteroidota</taxon>
        <taxon>Flavobacteriia</taxon>
        <taxon>Flavobacteriales</taxon>
        <taxon>Flavobacteriaceae</taxon>
        <taxon>Flavobacterium</taxon>
    </lineage>
</organism>